<accession>A0A1G6P7M2</accession>
<keyword evidence="1" id="KW-0479">Metal-binding</keyword>
<dbReference type="EMBL" id="FMYM01000015">
    <property type="protein sequence ID" value="SDC75417.1"/>
    <property type="molecule type" value="Genomic_DNA"/>
</dbReference>
<dbReference type="GO" id="GO:0006284">
    <property type="term" value="P:base-excision repair"/>
    <property type="evidence" value="ECO:0007669"/>
    <property type="project" value="InterPro"/>
</dbReference>
<evidence type="ECO:0000256" key="1">
    <source>
        <dbReference type="PIRSR" id="PIRSR605019-1"/>
    </source>
</evidence>
<dbReference type="Gene3D" id="1.10.340.30">
    <property type="entry name" value="Hypothetical protein, domain 2"/>
    <property type="match status" value="1"/>
</dbReference>
<dbReference type="SUPFAM" id="SSF48150">
    <property type="entry name" value="DNA-glycosylase"/>
    <property type="match status" value="1"/>
</dbReference>
<dbReference type="GO" id="GO:0008725">
    <property type="term" value="F:DNA-3-methyladenine glycosylase activity"/>
    <property type="evidence" value="ECO:0007669"/>
    <property type="project" value="InterPro"/>
</dbReference>
<gene>
    <name evidence="2" type="ORF">SAMN05421737_11519</name>
</gene>
<name>A0A1G6P7M2_9BACI</name>
<dbReference type="PANTHER" id="PTHR30037">
    <property type="entry name" value="DNA-3-METHYLADENINE GLYCOSYLASE 1"/>
    <property type="match status" value="1"/>
</dbReference>
<dbReference type="RefSeq" id="WP_090776697.1">
    <property type="nucleotide sequence ID" value="NZ_FMYM01000015.1"/>
</dbReference>
<dbReference type="GO" id="GO:0046872">
    <property type="term" value="F:metal ion binding"/>
    <property type="evidence" value="ECO:0007669"/>
    <property type="project" value="UniProtKB-KW"/>
</dbReference>
<feature type="binding site" evidence="1">
    <location>
        <position position="166"/>
    </location>
    <ligand>
        <name>Zn(2+)</name>
        <dbReference type="ChEBI" id="CHEBI:29105"/>
    </ligand>
</feature>
<dbReference type="Pfam" id="PF03352">
    <property type="entry name" value="Adenine_glyco"/>
    <property type="match status" value="1"/>
</dbReference>
<sequence length="178" mass="20594">MCTRCSWVTHDPLYKHYHDHEWGKKTTDDRLLFEQLMLEAMQSGLSWLTILKKREGIREAFAQFNIDTLTRYTDCHVSQLLQNKNIIRHEGKIRAVLNNAHVVRNIQEAHESLFNYISTFISSNMNTSSMDQAKKMSRALKKHGMSFVGPTTCHSFMQSSGLINGHQIDCFLFNKSSP</sequence>
<dbReference type="STRING" id="1464122.SAMN05421737_11519"/>
<keyword evidence="1" id="KW-0862">Zinc</keyword>
<dbReference type="InterPro" id="IPR005019">
    <property type="entry name" value="Adenine_glyco"/>
</dbReference>
<dbReference type="InterPro" id="IPR011257">
    <property type="entry name" value="DNA_glycosylase"/>
</dbReference>
<feature type="binding site" evidence="1">
    <location>
        <position position="18"/>
    </location>
    <ligand>
        <name>Zn(2+)</name>
        <dbReference type="ChEBI" id="CHEBI:29105"/>
    </ligand>
</feature>
<dbReference type="InterPro" id="IPR052891">
    <property type="entry name" value="DNA-3mA_glycosylase"/>
</dbReference>
<dbReference type="Proteomes" id="UP000242662">
    <property type="component" value="Unassembled WGS sequence"/>
</dbReference>
<feature type="binding site" evidence="1">
    <location>
        <position position="170"/>
    </location>
    <ligand>
        <name>Zn(2+)</name>
        <dbReference type="ChEBI" id="CHEBI:29105"/>
    </ligand>
</feature>
<dbReference type="AlphaFoldDB" id="A0A1G6P7M2"/>
<reference evidence="3" key="1">
    <citation type="submission" date="2016-09" db="EMBL/GenBank/DDBJ databases">
        <authorList>
            <person name="Varghese N."/>
            <person name="Submissions S."/>
        </authorList>
    </citation>
    <scope>NUCLEOTIDE SEQUENCE [LARGE SCALE GENOMIC DNA]</scope>
    <source>
        <strain evidence="3">25nlg</strain>
    </source>
</reference>
<protein>
    <submittedName>
        <fullName evidence="2">DNA-3-methyladenine glycosylase I</fullName>
    </submittedName>
</protein>
<dbReference type="OrthoDB" id="9807664at2"/>
<organism evidence="2 3">
    <name type="scientific">Shouchella lonarensis</name>
    <dbReference type="NCBI Taxonomy" id="1464122"/>
    <lineage>
        <taxon>Bacteria</taxon>
        <taxon>Bacillati</taxon>
        <taxon>Bacillota</taxon>
        <taxon>Bacilli</taxon>
        <taxon>Bacillales</taxon>
        <taxon>Bacillaceae</taxon>
        <taxon>Shouchella</taxon>
    </lineage>
</organism>
<evidence type="ECO:0000313" key="3">
    <source>
        <dbReference type="Proteomes" id="UP000242662"/>
    </source>
</evidence>
<keyword evidence="3" id="KW-1185">Reference proteome</keyword>
<feature type="binding site" evidence="1">
    <location>
        <position position="5"/>
    </location>
    <ligand>
        <name>Zn(2+)</name>
        <dbReference type="ChEBI" id="CHEBI:29105"/>
    </ligand>
</feature>
<proteinExistence type="predicted"/>
<evidence type="ECO:0000313" key="2">
    <source>
        <dbReference type="EMBL" id="SDC75417.1"/>
    </source>
</evidence>
<dbReference type="PANTHER" id="PTHR30037:SF4">
    <property type="entry name" value="DNA-3-METHYLADENINE GLYCOSYLASE I"/>
    <property type="match status" value="1"/>
</dbReference>